<evidence type="ECO:0000259" key="1">
    <source>
        <dbReference type="Pfam" id="PF26214"/>
    </source>
</evidence>
<name>A0A9J5ZEY2_SOLCO</name>
<dbReference type="Pfam" id="PF26214">
    <property type="entry name" value="Ubiquitin_GT-1"/>
    <property type="match status" value="1"/>
</dbReference>
<accession>A0A9J5ZEY2</accession>
<dbReference type="Proteomes" id="UP000824120">
    <property type="component" value="Chromosome 4"/>
</dbReference>
<dbReference type="InterPro" id="IPR058943">
    <property type="entry name" value="GT-1/4_C"/>
</dbReference>
<comment type="caution">
    <text evidence="2">The sequence shown here is derived from an EMBL/GenBank/DDBJ whole genome shotgun (WGS) entry which is preliminary data.</text>
</comment>
<proteinExistence type="predicted"/>
<dbReference type="EMBL" id="JACXVP010000004">
    <property type="protein sequence ID" value="KAG5611473.1"/>
    <property type="molecule type" value="Genomic_DNA"/>
</dbReference>
<evidence type="ECO:0000313" key="2">
    <source>
        <dbReference type="EMBL" id="KAG5611473.1"/>
    </source>
</evidence>
<sequence>MDSGQSILCGLTESHTYPAPALFLYRHGCGIQNEESPQLSCLTIKVCMSEDADDLPVQTEDKTFYSDDDFYDFLSHRGWTRLRKNNGYQNIDRMDELCPGAVYYGVI</sequence>
<dbReference type="OrthoDB" id="691673at2759"/>
<keyword evidence="3" id="KW-1185">Reference proteome</keyword>
<organism evidence="2 3">
    <name type="scientific">Solanum commersonii</name>
    <name type="common">Commerson's wild potato</name>
    <name type="synonym">Commerson's nightshade</name>
    <dbReference type="NCBI Taxonomy" id="4109"/>
    <lineage>
        <taxon>Eukaryota</taxon>
        <taxon>Viridiplantae</taxon>
        <taxon>Streptophyta</taxon>
        <taxon>Embryophyta</taxon>
        <taxon>Tracheophyta</taxon>
        <taxon>Spermatophyta</taxon>
        <taxon>Magnoliopsida</taxon>
        <taxon>eudicotyledons</taxon>
        <taxon>Gunneridae</taxon>
        <taxon>Pentapetalae</taxon>
        <taxon>asterids</taxon>
        <taxon>lamiids</taxon>
        <taxon>Solanales</taxon>
        <taxon>Solanaceae</taxon>
        <taxon>Solanoideae</taxon>
        <taxon>Solaneae</taxon>
        <taxon>Solanum</taxon>
    </lineage>
</organism>
<dbReference type="AlphaFoldDB" id="A0A9J5ZEY2"/>
<gene>
    <name evidence="2" type="ORF">H5410_022754</name>
</gene>
<reference evidence="2 3" key="1">
    <citation type="submission" date="2020-09" db="EMBL/GenBank/DDBJ databases">
        <title>De no assembly of potato wild relative species, Solanum commersonii.</title>
        <authorList>
            <person name="Cho K."/>
        </authorList>
    </citation>
    <scope>NUCLEOTIDE SEQUENCE [LARGE SCALE GENOMIC DNA]</scope>
    <source>
        <strain evidence="2">LZ3.2</strain>
        <tissue evidence="2">Leaf</tissue>
    </source>
</reference>
<feature type="domain" description="GT-1/4-like C-terminal" evidence="1">
    <location>
        <begin position="41"/>
        <end position="104"/>
    </location>
</feature>
<protein>
    <recommendedName>
        <fullName evidence="1">GT-1/4-like C-terminal domain-containing protein</fullName>
    </recommendedName>
</protein>
<evidence type="ECO:0000313" key="3">
    <source>
        <dbReference type="Proteomes" id="UP000824120"/>
    </source>
</evidence>